<dbReference type="EMBL" id="LAZR01024672">
    <property type="protein sequence ID" value="KKL74385.1"/>
    <property type="molecule type" value="Genomic_DNA"/>
</dbReference>
<accession>A0A0F9GYG3</accession>
<name>A0A0F9GYG3_9ZZZZ</name>
<proteinExistence type="predicted"/>
<feature type="non-terminal residue" evidence="1">
    <location>
        <position position="1"/>
    </location>
</feature>
<protein>
    <recommendedName>
        <fullName evidence="2">Tip attachment protein J domain-containing protein</fullName>
    </recommendedName>
</protein>
<dbReference type="AlphaFoldDB" id="A0A0F9GYG3"/>
<evidence type="ECO:0000313" key="1">
    <source>
        <dbReference type="EMBL" id="KKL74385.1"/>
    </source>
</evidence>
<comment type="caution">
    <text evidence="1">The sequence shown here is derived from an EMBL/GenBank/DDBJ whole genome shotgun (WGS) entry which is preliminary data.</text>
</comment>
<evidence type="ECO:0008006" key="2">
    <source>
        <dbReference type="Google" id="ProtNLM"/>
    </source>
</evidence>
<reference evidence="1" key="1">
    <citation type="journal article" date="2015" name="Nature">
        <title>Complex archaea that bridge the gap between prokaryotes and eukaryotes.</title>
        <authorList>
            <person name="Spang A."/>
            <person name="Saw J.H."/>
            <person name="Jorgensen S.L."/>
            <person name="Zaremba-Niedzwiedzka K."/>
            <person name="Martijn J."/>
            <person name="Lind A.E."/>
            <person name="van Eijk R."/>
            <person name="Schleper C."/>
            <person name="Guy L."/>
            <person name="Ettema T.J."/>
        </authorList>
    </citation>
    <scope>NUCLEOTIDE SEQUENCE</scope>
</reference>
<gene>
    <name evidence="1" type="ORF">LCGC14_2065390</name>
</gene>
<organism evidence="1">
    <name type="scientific">marine sediment metagenome</name>
    <dbReference type="NCBI Taxonomy" id="412755"/>
    <lineage>
        <taxon>unclassified sequences</taxon>
        <taxon>metagenomes</taxon>
        <taxon>ecological metagenomes</taxon>
    </lineage>
</organism>
<sequence>EGDNWLVRDGEFIVRPGTKTFATDTNQRPMGYVQYEHNDGALRTVKGTIVGWWKYVPGSNTWSDITEGGKELTGTILEQTVFRVFQKAGTTTLLGVNGKDVPKKWDGDTATYLDMAGSPPKAKCIAISADRILLANLLSGGTISPVAIDVSANKDFDSGWGNVQVSLLADTPGDIISMMELGNLVTAIYKTDAIYVSVAQGGPAPFAYQLKRAAKGLGPVSPLAVAQGPEGIHVYLARDSTLKIFDGVAPRSLADHIDKHIKKTIDEDNSDIGFIFYDENRKEVWVIYPSVGSTNPNAGFILNIKTLALWPISWGTLRMTAGASLFVDTGLTIGDLTGTIGSQSGTIGAYGTRVRRTILGDIGGESFEDVGNTDDGVAITTLWETGVSDGGQSRQQKTVKEIFHQFPKTANTQNVTVKLGKALDGQERVLDAGKVIDISGTPPFVSQHRQTGNGFSLRIEASTTEPVKYKGAAITSTKRGIR</sequence>